<feature type="region of interest" description="Disordered" evidence="7">
    <location>
        <begin position="308"/>
        <end position="338"/>
    </location>
</feature>
<dbReference type="PANTHER" id="PTHR14167">
    <property type="entry name" value="SH3 DOMAIN-CONTAINING"/>
    <property type="match status" value="1"/>
</dbReference>
<keyword evidence="2 5" id="KW-0728">SH3 domain</keyword>
<dbReference type="Gene3D" id="2.30.30.40">
    <property type="entry name" value="SH3 Domains"/>
    <property type="match status" value="1"/>
</dbReference>
<dbReference type="PANTHER" id="PTHR14167:SF81">
    <property type="entry name" value="ENDOPHILIN-A"/>
    <property type="match status" value="1"/>
</dbReference>
<keyword evidence="3 6" id="KW-0175">Coiled coil</keyword>
<evidence type="ECO:0000256" key="7">
    <source>
        <dbReference type="SAM" id="MobiDB-lite"/>
    </source>
</evidence>
<evidence type="ECO:0000256" key="5">
    <source>
        <dbReference type="PROSITE-ProRule" id="PRU00192"/>
    </source>
</evidence>
<name>A0A5P1F609_ASPOF</name>
<evidence type="ECO:0000313" key="10">
    <source>
        <dbReference type="Proteomes" id="UP000243459"/>
    </source>
</evidence>
<comment type="subcellular location">
    <subcellularLocation>
        <location evidence="1">Membrane</location>
        <topology evidence="1">Peripheral membrane protein</topology>
    </subcellularLocation>
</comment>
<evidence type="ECO:0000256" key="4">
    <source>
        <dbReference type="ARBA" id="ARBA00023136"/>
    </source>
</evidence>
<keyword evidence="4" id="KW-0472">Membrane</keyword>
<dbReference type="SMART" id="SM00326">
    <property type="entry name" value="SH3"/>
    <property type="match status" value="1"/>
</dbReference>
<feature type="domain" description="SH3" evidence="8">
    <location>
        <begin position="235"/>
        <end position="294"/>
    </location>
</feature>
<feature type="coiled-coil region" evidence="6">
    <location>
        <begin position="83"/>
        <end position="154"/>
    </location>
</feature>
<accession>A0A5P1F609</accession>
<dbReference type="InterPro" id="IPR027267">
    <property type="entry name" value="AH/BAR_dom_sf"/>
</dbReference>
<gene>
    <name evidence="9" type="ORF">A4U43_C04F35780</name>
</gene>
<feature type="compositionally biased region" description="Basic and acidic residues" evidence="7">
    <location>
        <begin position="308"/>
        <end position="318"/>
    </location>
</feature>
<dbReference type="OMA" id="MAYKLEA"/>
<feature type="compositionally biased region" description="Basic and acidic residues" evidence="7">
    <location>
        <begin position="329"/>
        <end position="338"/>
    </location>
</feature>
<dbReference type="PROSITE" id="PS50002">
    <property type="entry name" value="SH3"/>
    <property type="match status" value="1"/>
</dbReference>
<sequence length="338" mass="37721">MVRGVEGYIAIGSKQVEIGHKLSEDSMKFGVDETCTSSNALSKAALSYAKGRALIQNEHGILLKALGSQVSEPLKSMIVGARLEDARLLAKRYDKMRQEMEAQTIEVSKRQQKLREVPGNTENNLKLEAAESKLQELKSNMSALGKEAVAAMTEVEAQQQRLTLQLLLEMIEAERTYHQRMAAILEQLEGEMTSEFLRNEVSPRPVMKNCMPSPPSYEEDSGMYVSQNDGPAESMEYFLAEVMLSFQAETDAEINLSAGDYVVVRKVSSNGWAEGECKGKAGWFPYRNIQRRERVLASKITEVESLKASRGVDSRRAAEMPAPEAFEVENIRQELEDS</sequence>
<proteinExistence type="predicted"/>
<dbReference type="SUPFAM" id="SSF103657">
    <property type="entry name" value="BAR/IMD domain-like"/>
    <property type="match status" value="1"/>
</dbReference>
<dbReference type="SUPFAM" id="SSF50044">
    <property type="entry name" value="SH3-domain"/>
    <property type="match status" value="1"/>
</dbReference>
<dbReference type="AlphaFoldDB" id="A0A5P1F609"/>
<keyword evidence="10" id="KW-1185">Reference proteome</keyword>
<dbReference type="Pfam" id="PF14604">
    <property type="entry name" value="SH3_9"/>
    <property type="match status" value="1"/>
</dbReference>
<evidence type="ECO:0000256" key="1">
    <source>
        <dbReference type="ARBA" id="ARBA00004170"/>
    </source>
</evidence>
<evidence type="ECO:0000256" key="3">
    <source>
        <dbReference type="ARBA" id="ARBA00023054"/>
    </source>
</evidence>
<dbReference type="InterPro" id="IPR001452">
    <property type="entry name" value="SH3_domain"/>
</dbReference>
<dbReference type="Proteomes" id="UP000243459">
    <property type="component" value="Chromosome 4"/>
</dbReference>
<dbReference type="Gramene" id="ONK73826">
    <property type="protein sequence ID" value="ONK73826"/>
    <property type="gene ID" value="A4U43_C04F35780"/>
</dbReference>
<evidence type="ECO:0000256" key="6">
    <source>
        <dbReference type="SAM" id="Coils"/>
    </source>
</evidence>
<evidence type="ECO:0000313" key="9">
    <source>
        <dbReference type="EMBL" id="ONK73826.1"/>
    </source>
</evidence>
<dbReference type="InterPro" id="IPR050384">
    <property type="entry name" value="Endophilin_SH3RF"/>
</dbReference>
<reference evidence="10" key="1">
    <citation type="journal article" date="2017" name="Nat. Commun.">
        <title>The asparagus genome sheds light on the origin and evolution of a young Y chromosome.</title>
        <authorList>
            <person name="Harkess A."/>
            <person name="Zhou J."/>
            <person name="Xu C."/>
            <person name="Bowers J.E."/>
            <person name="Van der Hulst R."/>
            <person name="Ayyampalayam S."/>
            <person name="Mercati F."/>
            <person name="Riccardi P."/>
            <person name="McKain M.R."/>
            <person name="Kakrana A."/>
            <person name="Tang H."/>
            <person name="Ray J."/>
            <person name="Groenendijk J."/>
            <person name="Arikit S."/>
            <person name="Mathioni S.M."/>
            <person name="Nakano M."/>
            <person name="Shan H."/>
            <person name="Telgmann-Rauber A."/>
            <person name="Kanno A."/>
            <person name="Yue Z."/>
            <person name="Chen H."/>
            <person name="Li W."/>
            <person name="Chen Y."/>
            <person name="Xu X."/>
            <person name="Zhang Y."/>
            <person name="Luo S."/>
            <person name="Chen H."/>
            <person name="Gao J."/>
            <person name="Mao Z."/>
            <person name="Pires J.C."/>
            <person name="Luo M."/>
            <person name="Kudrna D."/>
            <person name="Wing R.A."/>
            <person name="Meyers B.C."/>
            <person name="Yi K."/>
            <person name="Kong H."/>
            <person name="Lavrijsen P."/>
            <person name="Sunseri F."/>
            <person name="Falavigna A."/>
            <person name="Ye Y."/>
            <person name="Leebens-Mack J.H."/>
            <person name="Chen G."/>
        </authorList>
    </citation>
    <scope>NUCLEOTIDE SEQUENCE [LARGE SCALE GENOMIC DNA]</scope>
    <source>
        <strain evidence="10">cv. DH0086</strain>
    </source>
</reference>
<dbReference type="InterPro" id="IPR036028">
    <property type="entry name" value="SH3-like_dom_sf"/>
</dbReference>
<protein>
    <recommendedName>
        <fullName evidence="8">SH3 domain-containing protein</fullName>
    </recommendedName>
</protein>
<organism evidence="9 10">
    <name type="scientific">Asparagus officinalis</name>
    <name type="common">Garden asparagus</name>
    <dbReference type="NCBI Taxonomy" id="4686"/>
    <lineage>
        <taxon>Eukaryota</taxon>
        <taxon>Viridiplantae</taxon>
        <taxon>Streptophyta</taxon>
        <taxon>Embryophyta</taxon>
        <taxon>Tracheophyta</taxon>
        <taxon>Spermatophyta</taxon>
        <taxon>Magnoliopsida</taxon>
        <taxon>Liliopsida</taxon>
        <taxon>Asparagales</taxon>
        <taxon>Asparagaceae</taxon>
        <taxon>Asparagoideae</taxon>
        <taxon>Asparagus</taxon>
    </lineage>
</organism>
<evidence type="ECO:0000259" key="8">
    <source>
        <dbReference type="PROSITE" id="PS50002"/>
    </source>
</evidence>
<dbReference type="Gene3D" id="1.20.1270.60">
    <property type="entry name" value="Arfaptin homology (AH) domain/BAR domain"/>
    <property type="match status" value="1"/>
</dbReference>
<evidence type="ECO:0000256" key="2">
    <source>
        <dbReference type="ARBA" id="ARBA00022443"/>
    </source>
</evidence>
<dbReference type="EMBL" id="CM007384">
    <property type="protein sequence ID" value="ONK73826.1"/>
    <property type="molecule type" value="Genomic_DNA"/>
</dbReference>